<dbReference type="GO" id="GO:0008168">
    <property type="term" value="F:methyltransferase activity"/>
    <property type="evidence" value="ECO:0007669"/>
    <property type="project" value="UniProtKB-KW"/>
</dbReference>
<dbReference type="STRING" id="1677920.LS71_08055"/>
<proteinExistence type="predicted"/>
<dbReference type="OrthoDB" id="5180856at2"/>
<name>A0A4U8T877_9HELI</name>
<dbReference type="EMBL" id="JRPR02000007">
    <property type="protein sequence ID" value="TLD95768.1"/>
    <property type="molecule type" value="Genomic_DNA"/>
</dbReference>
<gene>
    <name evidence="1" type="ORF">LS71_007965</name>
</gene>
<organism evidence="1 2">
    <name type="scientific">Helicobacter jaachi</name>
    <dbReference type="NCBI Taxonomy" id="1677920"/>
    <lineage>
        <taxon>Bacteria</taxon>
        <taxon>Pseudomonadati</taxon>
        <taxon>Campylobacterota</taxon>
        <taxon>Epsilonproteobacteria</taxon>
        <taxon>Campylobacterales</taxon>
        <taxon>Helicobacteraceae</taxon>
        <taxon>Helicobacter</taxon>
    </lineage>
</organism>
<dbReference type="Gene3D" id="3.90.550.10">
    <property type="entry name" value="Spore Coat Polysaccharide Biosynthesis Protein SpsA, Chain A"/>
    <property type="match status" value="1"/>
</dbReference>
<dbReference type="AlphaFoldDB" id="A0A4U8T877"/>
<evidence type="ECO:0000313" key="2">
    <source>
        <dbReference type="Proteomes" id="UP000029733"/>
    </source>
</evidence>
<evidence type="ECO:0000313" key="1">
    <source>
        <dbReference type="EMBL" id="TLD95768.1"/>
    </source>
</evidence>
<accession>A0A4U8T877</accession>
<comment type="caution">
    <text evidence="1">The sequence shown here is derived from an EMBL/GenBank/DDBJ whole genome shotgun (WGS) entry which is preliminary data.</text>
</comment>
<keyword evidence="1" id="KW-0489">Methyltransferase</keyword>
<dbReference type="Proteomes" id="UP000029733">
    <property type="component" value="Unassembled WGS sequence"/>
</dbReference>
<dbReference type="GO" id="GO:0032259">
    <property type="term" value="P:methylation"/>
    <property type="evidence" value="ECO:0007669"/>
    <property type="project" value="UniProtKB-KW"/>
</dbReference>
<keyword evidence="1" id="KW-0808">Transferase</keyword>
<dbReference type="RefSeq" id="WP_034356299.1">
    <property type="nucleotide sequence ID" value="NZ_JRPR02000007.1"/>
</dbReference>
<dbReference type="InterPro" id="IPR029044">
    <property type="entry name" value="Nucleotide-diphossugar_trans"/>
</dbReference>
<keyword evidence="2" id="KW-1185">Reference proteome</keyword>
<reference evidence="1 2" key="1">
    <citation type="journal article" date="2014" name="Genome Announc.">
        <title>Draft genome sequences of eight enterohepatic helicobacter species isolated from both laboratory and wild rodents.</title>
        <authorList>
            <person name="Sheh A."/>
            <person name="Shen Z."/>
            <person name="Fox J.G."/>
        </authorList>
    </citation>
    <scope>NUCLEOTIDE SEQUENCE [LARGE SCALE GENOMIC DNA]</scope>
    <source>
        <strain evidence="1 2">MIT 09-6949</strain>
    </source>
</reference>
<protein>
    <submittedName>
        <fullName evidence="1">Methyltransferase FkbM</fullName>
    </submittedName>
</protein>
<dbReference type="SUPFAM" id="SSF53448">
    <property type="entry name" value="Nucleotide-diphospho-sugar transferases"/>
    <property type="match status" value="1"/>
</dbReference>
<sequence length="328" mass="38778">MYQAIRTPYTCCNAVLLLFFNRFDTTKRVFAQIAKVKPPRIYLAGDGSRHTDDKAKIERIRAFLLGHISWDCEIHTRFLETNLGCKLAISSAISWFFSHEKQGIILEDDCLPNVSFFRFCDELLERYKHNEQVMMISGWSALDFAPHTQVEHLCAKASLKEDYYFSKYNHIWGWASWARAWSRYQLTFKDFKNEFKILNNFSSKSEKTLWYNTFKAYAQGKIDTWDYPWTYSIWKHKGLCIYPKQNMILNIGLNRADATHTNTESKFSSMPAYELIFPLKHPRKVEQNYRLDSIDFKAVFQNRPLWAKLWAKIRAKLCIIFHTNAHAL</sequence>